<dbReference type="RefSeq" id="WP_116703455.1">
    <property type="nucleotide sequence ID" value="NZ_QUWV01000094.1"/>
</dbReference>
<keyword evidence="2 7" id="KW-0963">Cytoplasm</keyword>
<dbReference type="GO" id="GO:0005737">
    <property type="term" value="C:cytoplasm"/>
    <property type="evidence" value="ECO:0007669"/>
    <property type="project" value="UniProtKB-SubCell"/>
</dbReference>
<dbReference type="PANTHER" id="PTHR42891">
    <property type="entry name" value="D-GLYCERO-BETA-D-MANNO-HEPTOSE-1,7-BISPHOSPHATE 7-PHOSPHATASE"/>
    <property type="match status" value="1"/>
</dbReference>
<keyword evidence="3 10" id="KW-0479">Metal-binding</keyword>
<dbReference type="InterPro" id="IPR006543">
    <property type="entry name" value="Histidinol-phos"/>
</dbReference>
<comment type="cofactor">
    <cofactor evidence="10">
        <name>Zn(2+)</name>
        <dbReference type="ChEBI" id="CHEBI:29105"/>
    </cofactor>
</comment>
<dbReference type="Pfam" id="PF13242">
    <property type="entry name" value="Hydrolase_like"/>
    <property type="match status" value="1"/>
</dbReference>
<feature type="binding site" evidence="10">
    <location>
        <position position="133"/>
    </location>
    <ligand>
        <name>Mg(2+)</name>
        <dbReference type="ChEBI" id="CHEBI:18420"/>
    </ligand>
</feature>
<dbReference type="InterPro" id="IPR023214">
    <property type="entry name" value="HAD_sf"/>
</dbReference>
<comment type="subcellular location">
    <subcellularLocation>
        <location evidence="1 7">Cytoplasm</location>
    </subcellularLocation>
</comment>
<evidence type="ECO:0000256" key="3">
    <source>
        <dbReference type="ARBA" id="ARBA00022723"/>
    </source>
</evidence>
<feature type="active site" description="Nucleophile" evidence="8">
    <location>
        <position position="8"/>
    </location>
</feature>
<evidence type="ECO:0000256" key="1">
    <source>
        <dbReference type="ARBA" id="ARBA00004496"/>
    </source>
</evidence>
<keyword evidence="10" id="KW-0862">Zinc</keyword>
<dbReference type="AlphaFoldDB" id="A0A371YZ08"/>
<dbReference type="GO" id="GO:0046872">
    <property type="term" value="F:metal ion binding"/>
    <property type="evidence" value="ECO:0007669"/>
    <property type="project" value="UniProtKB-KW"/>
</dbReference>
<comment type="cofactor">
    <cofactor evidence="10">
        <name>Mg(2+)</name>
        <dbReference type="ChEBI" id="CHEBI:18420"/>
    </cofactor>
</comment>
<feature type="binding site" evidence="10">
    <location>
        <position position="8"/>
    </location>
    <ligand>
        <name>Mg(2+)</name>
        <dbReference type="ChEBI" id="CHEBI:18420"/>
    </ligand>
</feature>
<evidence type="ECO:0000313" key="12">
    <source>
        <dbReference type="Proteomes" id="UP000262371"/>
    </source>
</evidence>
<evidence type="ECO:0000256" key="5">
    <source>
        <dbReference type="ARBA" id="ARBA00023277"/>
    </source>
</evidence>
<dbReference type="EC" id="3.1.3.-" evidence="7"/>
<sequence length="167" mass="18602">MKPAVFLDRDGVINVDTGYPHRIEELEFIAGAPEAIASINASGRLAVVVTNQSGIARGLYGEEQAHAFNNHIQDRLREWNARIDAFYLCPYHPEATIARYRQDHPDRKPRPGMIERAIRDLDIDRGNSFLVGDRQTDVQAAQAAGMPGYLFTGPRLDAFIKPLLSSS</sequence>
<dbReference type="InterPro" id="IPR006549">
    <property type="entry name" value="HAD-SF_hydro_IIIA"/>
</dbReference>
<protein>
    <recommendedName>
        <fullName evidence="6 7">D,D-heptose 1,7-bisphosphate phosphatase</fullName>
        <ecNumber evidence="7">3.1.3.-</ecNumber>
    </recommendedName>
</protein>
<dbReference type="Proteomes" id="UP000262371">
    <property type="component" value="Unassembled WGS sequence"/>
</dbReference>
<feature type="site" description="Stabilizes the phosphoryl group" evidence="9">
    <location>
        <position position="50"/>
    </location>
</feature>
<evidence type="ECO:0000256" key="8">
    <source>
        <dbReference type="PIRSR" id="PIRSR004682-1"/>
    </source>
</evidence>
<evidence type="ECO:0000256" key="4">
    <source>
        <dbReference type="ARBA" id="ARBA00022801"/>
    </source>
</evidence>
<keyword evidence="5 7" id="KW-0119">Carbohydrate metabolism</keyword>
<dbReference type="GO" id="GO:0005975">
    <property type="term" value="P:carbohydrate metabolic process"/>
    <property type="evidence" value="ECO:0007669"/>
    <property type="project" value="InterPro"/>
</dbReference>
<dbReference type="InterPro" id="IPR036412">
    <property type="entry name" value="HAD-like_sf"/>
</dbReference>
<evidence type="ECO:0000256" key="9">
    <source>
        <dbReference type="PIRSR" id="PIRSR004682-3"/>
    </source>
</evidence>
<comment type="similarity">
    <text evidence="7">Belongs to the gmhB family.</text>
</comment>
<reference evidence="11 12" key="1">
    <citation type="submission" date="2018-08" db="EMBL/GenBank/DDBJ databases">
        <title>Komagataeibacter sp. AV 382.</title>
        <authorList>
            <person name="Skraban J."/>
            <person name="Trcek J."/>
        </authorList>
    </citation>
    <scope>NUCLEOTIDE SEQUENCE [LARGE SCALE GENOMIC DNA]</scope>
    <source>
        <strain evidence="11 12">AV 382</strain>
    </source>
</reference>
<evidence type="ECO:0000313" key="11">
    <source>
        <dbReference type="EMBL" id="RFD19457.1"/>
    </source>
</evidence>
<dbReference type="PIRSF" id="PIRSF004682">
    <property type="entry name" value="GmhB"/>
    <property type="match status" value="1"/>
</dbReference>
<feature type="active site" description="Proton donor" evidence="8">
    <location>
        <position position="10"/>
    </location>
</feature>
<feature type="site" description="Stabilizes the phosphoryl group" evidence="9">
    <location>
        <position position="108"/>
    </location>
</feature>
<dbReference type="InterPro" id="IPR004446">
    <property type="entry name" value="Heptose_bisP_phosphatase"/>
</dbReference>
<dbReference type="CDD" id="cd07503">
    <property type="entry name" value="HAD_HisB-N"/>
    <property type="match status" value="1"/>
</dbReference>
<keyword evidence="10" id="KW-0460">Magnesium</keyword>
<evidence type="ECO:0000256" key="7">
    <source>
        <dbReference type="PIRNR" id="PIRNR004682"/>
    </source>
</evidence>
<evidence type="ECO:0000256" key="2">
    <source>
        <dbReference type="ARBA" id="ARBA00022490"/>
    </source>
</evidence>
<comment type="caution">
    <text evidence="11">The sequence shown here is derived from an EMBL/GenBank/DDBJ whole genome shotgun (WGS) entry which is preliminary data.</text>
</comment>
<accession>A0A371YZ08</accession>
<feature type="binding site" evidence="10">
    <location>
        <position position="89"/>
    </location>
    <ligand>
        <name>Zn(2+)</name>
        <dbReference type="ChEBI" id="CHEBI:29105"/>
    </ligand>
</feature>
<organism evidence="11 12">
    <name type="scientific">Komagataeibacter melaceti</name>
    <dbReference type="NCBI Taxonomy" id="2766577"/>
    <lineage>
        <taxon>Bacteria</taxon>
        <taxon>Pseudomonadati</taxon>
        <taxon>Pseudomonadota</taxon>
        <taxon>Alphaproteobacteria</taxon>
        <taxon>Acetobacterales</taxon>
        <taxon>Acetobacteraceae</taxon>
        <taxon>Komagataeibacter</taxon>
    </lineage>
</organism>
<dbReference type="GO" id="GO:0016791">
    <property type="term" value="F:phosphatase activity"/>
    <property type="evidence" value="ECO:0007669"/>
    <property type="project" value="InterPro"/>
</dbReference>
<dbReference type="NCBIfam" id="TIGR01662">
    <property type="entry name" value="HAD-SF-IIIA"/>
    <property type="match status" value="1"/>
</dbReference>
<feature type="site" description="Contributes to substrate recognition" evidence="9">
    <location>
        <position position="107"/>
    </location>
</feature>
<dbReference type="EMBL" id="QUWV01000094">
    <property type="protein sequence ID" value="RFD19457.1"/>
    <property type="molecule type" value="Genomic_DNA"/>
</dbReference>
<evidence type="ECO:0000256" key="6">
    <source>
        <dbReference type="ARBA" id="ARBA00031828"/>
    </source>
</evidence>
<keyword evidence="12" id="KW-1185">Reference proteome</keyword>
<dbReference type="SUPFAM" id="SSF56784">
    <property type="entry name" value="HAD-like"/>
    <property type="match status" value="1"/>
</dbReference>
<keyword evidence="4 7" id="KW-0378">Hydrolase</keyword>
<dbReference type="NCBIfam" id="TIGR01656">
    <property type="entry name" value="Histidinol-ppas"/>
    <property type="match status" value="1"/>
</dbReference>
<dbReference type="OrthoDB" id="9814110at2"/>
<dbReference type="PANTHER" id="PTHR42891:SF1">
    <property type="entry name" value="D-GLYCERO-BETA-D-MANNO-HEPTOSE-1,7-BISPHOSPHATE 7-PHOSPHATASE"/>
    <property type="match status" value="1"/>
</dbReference>
<evidence type="ECO:0000256" key="10">
    <source>
        <dbReference type="PIRSR" id="PIRSR004682-4"/>
    </source>
</evidence>
<proteinExistence type="inferred from homology"/>
<name>A0A371YZ08_9PROT</name>
<dbReference type="Gene3D" id="3.40.50.1000">
    <property type="entry name" value="HAD superfamily/HAD-like"/>
    <property type="match status" value="1"/>
</dbReference>
<gene>
    <name evidence="11" type="ORF">DY926_11245</name>
</gene>
<feature type="binding site" evidence="10">
    <location>
        <position position="10"/>
    </location>
    <ligand>
        <name>Mg(2+)</name>
        <dbReference type="ChEBI" id="CHEBI:18420"/>
    </ligand>
</feature>